<keyword evidence="2" id="KW-1133">Transmembrane helix</keyword>
<keyword evidence="2" id="KW-0472">Membrane</keyword>
<reference evidence="4 5" key="1">
    <citation type="journal article" date="2018" name="Front. Microbiol.">
        <title>Genome-Wide Analysis of Corynespora cassiicola Leaf Fall Disease Putative Effectors.</title>
        <authorList>
            <person name="Lopez D."/>
            <person name="Ribeiro S."/>
            <person name="Label P."/>
            <person name="Fumanal B."/>
            <person name="Venisse J.S."/>
            <person name="Kohler A."/>
            <person name="de Oliveira R.R."/>
            <person name="Labutti K."/>
            <person name="Lipzen A."/>
            <person name="Lail K."/>
            <person name="Bauer D."/>
            <person name="Ohm R.A."/>
            <person name="Barry K.W."/>
            <person name="Spatafora J."/>
            <person name="Grigoriev I.V."/>
            <person name="Martin F.M."/>
            <person name="Pujade-Renaud V."/>
        </authorList>
    </citation>
    <scope>NUCLEOTIDE SEQUENCE [LARGE SCALE GENOMIC DNA]</scope>
    <source>
        <strain evidence="4 5">Philippines</strain>
    </source>
</reference>
<sequence length="301" mass="33222">MWQFVSMYTIFVLLASKCDANFSQERLNAYTTITNSQGVHLSFPTHSLTSYVGMVTASALAEPAASSNLSASYPIIRPSTTLHASNFHYPTSAVPMPSRDVVMTGSTLGLVAVTSVIGVVLTAAYIVSLIRYWRQQQNATQPLVRPQSHESGDQPRNPYTQSATGSDRLSLLDTFDTNHVRYPLPCSSADSAPAHHMHVLRPQIQDVMTCRTSFEAQSEYGQIQYDNGTSGLAGEFPDPGSYPLNMEESGAWTWYDSNEEDESEDASFIRQPFYLQVGGISSWCEGESVGDWERFMSVGFH</sequence>
<accession>A0A2T2N1R2</accession>
<organism evidence="4 5">
    <name type="scientific">Corynespora cassiicola Philippines</name>
    <dbReference type="NCBI Taxonomy" id="1448308"/>
    <lineage>
        <taxon>Eukaryota</taxon>
        <taxon>Fungi</taxon>
        <taxon>Dikarya</taxon>
        <taxon>Ascomycota</taxon>
        <taxon>Pezizomycotina</taxon>
        <taxon>Dothideomycetes</taxon>
        <taxon>Pleosporomycetidae</taxon>
        <taxon>Pleosporales</taxon>
        <taxon>Corynesporascaceae</taxon>
        <taxon>Corynespora</taxon>
    </lineage>
</organism>
<feature type="signal peptide" evidence="3">
    <location>
        <begin position="1"/>
        <end position="20"/>
    </location>
</feature>
<proteinExistence type="predicted"/>
<keyword evidence="3" id="KW-0732">Signal</keyword>
<evidence type="ECO:0000313" key="4">
    <source>
        <dbReference type="EMBL" id="PSN58978.1"/>
    </source>
</evidence>
<protein>
    <submittedName>
        <fullName evidence="4">Uncharacterized protein</fullName>
    </submittedName>
</protein>
<feature type="chain" id="PRO_5015482115" evidence="3">
    <location>
        <begin position="21"/>
        <end position="301"/>
    </location>
</feature>
<keyword evidence="2" id="KW-0812">Transmembrane</keyword>
<evidence type="ECO:0000256" key="2">
    <source>
        <dbReference type="SAM" id="Phobius"/>
    </source>
</evidence>
<feature type="region of interest" description="Disordered" evidence="1">
    <location>
        <begin position="141"/>
        <end position="168"/>
    </location>
</feature>
<keyword evidence="5" id="KW-1185">Reference proteome</keyword>
<dbReference type="AlphaFoldDB" id="A0A2T2N1R2"/>
<evidence type="ECO:0000313" key="5">
    <source>
        <dbReference type="Proteomes" id="UP000240883"/>
    </source>
</evidence>
<name>A0A2T2N1R2_CORCC</name>
<dbReference type="EMBL" id="KZ678174">
    <property type="protein sequence ID" value="PSN58978.1"/>
    <property type="molecule type" value="Genomic_DNA"/>
</dbReference>
<evidence type="ECO:0000256" key="3">
    <source>
        <dbReference type="SAM" id="SignalP"/>
    </source>
</evidence>
<dbReference type="Proteomes" id="UP000240883">
    <property type="component" value="Unassembled WGS sequence"/>
</dbReference>
<evidence type="ECO:0000256" key="1">
    <source>
        <dbReference type="SAM" id="MobiDB-lite"/>
    </source>
</evidence>
<gene>
    <name evidence="4" type="ORF">BS50DRAFT_682517</name>
</gene>
<feature type="compositionally biased region" description="Polar residues" evidence="1">
    <location>
        <begin position="157"/>
        <end position="167"/>
    </location>
</feature>
<feature type="transmembrane region" description="Helical" evidence="2">
    <location>
        <begin position="106"/>
        <end position="127"/>
    </location>
</feature>